<accession>A0A150J703</accession>
<keyword evidence="3 5" id="KW-1133">Transmembrane helix</keyword>
<evidence type="ECO:0000256" key="5">
    <source>
        <dbReference type="SAM" id="Phobius"/>
    </source>
</evidence>
<gene>
    <name evidence="6" type="ORF">AMQ74_00522</name>
</gene>
<feature type="transmembrane region" description="Helical" evidence="5">
    <location>
        <begin position="212"/>
        <end position="236"/>
    </location>
</feature>
<evidence type="ECO:0000256" key="3">
    <source>
        <dbReference type="ARBA" id="ARBA00022989"/>
    </source>
</evidence>
<dbReference type="Gene3D" id="1.20.1530.20">
    <property type="match status" value="1"/>
</dbReference>
<feature type="transmembrane region" description="Helical" evidence="5">
    <location>
        <begin position="183"/>
        <end position="200"/>
    </location>
</feature>
<comment type="caution">
    <text evidence="6">The sequence shown here is derived from an EMBL/GenBank/DDBJ whole genome shotgun (WGS) entry which is preliminary data.</text>
</comment>
<evidence type="ECO:0000256" key="4">
    <source>
        <dbReference type="ARBA" id="ARBA00023136"/>
    </source>
</evidence>
<evidence type="ECO:0000256" key="1">
    <source>
        <dbReference type="ARBA" id="ARBA00004141"/>
    </source>
</evidence>
<feature type="transmembrane region" description="Helical" evidence="5">
    <location>
        <begin position="150"/>
        <end position="171"/>
    </location>
</feature>
<dbReference type="PANTHER" id="PTHR18640:SF10">
    <property type="entry name" value="SODIUM_METABOLITE COTRANSPORTER BASS4, CHLOROPLASTIC-RELATED"/>
    <property type="match status" value="1"/>
</dbReference>
<dbReference type="Proteomes" id="UP000075578">
    <property type="component" value="Unassembled WGS sequence"/>
</dbReference>
<dbReference type="InterPro" id="IPR002657">
    <property type="entry name" value="BilAc:Na_symport/Acr3"/>
</dbReference>
<organism evidence="6 7">
    <name type="scientific">Candidatus Methanofastidiosum methylothiophilum</name>
    <dbReference type="NCBI Taxonomy" id="1705564"/>
    <lineage>
        <taxon>Archaea</taxon>
        <taxon>Methanobacteriati</taxon>
        <taxon>Methanobacteriota</taxon>
        <taxon>Stenosarchaea group</taxon>
        <taxon>Candidatus Methanofastidiosia</taxon>
        <taxon>Candidatus Methanofastidiosales</taxon>
        <taxon>Candidatus Methanofastidiosaceae</taxon>
        <taxon>Candidatus Methanofastidiosum</taxon>
    </lineage>
</organism>
<evidence type="ECO:0000313" key="6">
    <source>
        <dbReference type="EMBL" id="KYC53029.1"/>
    </source>
</evidence>
<dbReference type="AlphaFoldDB" id="A0A150J703"/>
<feature type="transmembrane region" description="Helical" evidence="5">
    <location>
        <begin position="124"/>
        <end position="144"/>
    </location>
</feature>
<reference evidence="6 7" key="1">
    <citation type="journal article" date="2016" name="ISME J.">
        <title>Chasing the elusive Euryarchaeota class WSA2: genomes reveal a uniquely fastidious methyl-reducing methanogen.</title>
        <authorList>
            <person name="Nobu M.K."/>
            <person name="Narihiro T."/>
            <person name="Kuroda K."/>
            <person name="Mei R."/>
            <person name="Liu W.T."/>
        </authorList>
    </citation>
    <scope>NUCLEOTIDE SEQUENCE [LARGE SCALE GENOMIC DNA]</scope>
    <source>
        <strain evidence="6">U1lsi0528_Bin089</strain>
    </source>
</reference>
<dbReference type="EMBL" id="LNGD01000019">
    <property type="protein sequence ID" value="KYC53029.1"/>
    <property type="molecule type" value="Genomic_DNA"/>
</dbReference>
<dbReference type="Pfam" id="PF01758">
    <property type="entry name" value="SBF"/>
    <property type="match status" value="1"/>
</dbReference>
<dbReference type="PANTHER" id="PTHR18640">
    <property type="entry name" value="SOLUTE CARRIER FAMILY 10 MEMBER 7"/>
    <property type="match status" value="1"/>
</dbReference>
<sequence>MIGIPLIIIICSIALGVYFPTYGKEISPIVPLLQSILIFLSTIKVDFSKYKNYKLLLKPLALGLFTGYIFIPIMFYLVGFYLLKMNIINFPLFIGIIVTSVVPQAAGSTLVWSKELGGKLEISLLLVITTILISPFLSPSYILLSLGSKISFNALLMFIEMSLIIFVPVLISLLVKNKLSRNVNPYLSFLVMGVIIYIAVSKSVERLDIVKGYLFVSIILAFILISLVLLFLIIVSNKLKLKEEEKEAIFIPSFFKNISIAIIIVSFFEPEVVFFPVVYYIVEQLFSPLYYEIKMAVLAKPKKI</sequence>
<name>A0A150J703_9EURY</name>
<dbReference type="GO" id="GO:0016020">
    <property type="term" value="C:membrane"/>
    <property type="evidence" value="ECO:0007669"/>
    <property type="project" value="UniProtKB-SubCell"/>
</dbReference>
<protein>
    <submittedName>
        <fullName evidence="6">Sodium Bile acid symporter family protein</fullName>
    </submittedName>
</protein>
<evidence type="ECO:0000256" key="2">
    <source>
        <dbReference type="ARBA" id="ARBA00022692"/>
    </source>
</evidence>
<feature type="transmembrane region" description="Helical" evidence="5">
    <location>
        <begin position="90"/>
        <end position="112"/>
    </location>
</feature>
<dbReference type="InterPro" id="IPR038770">
    <property type="entry name" value="Na+/solute_symporter_sf"/>
</dbReference>
<feature type="transmembrane region" description="Helical" evidence="5">
    <location>
        <begin position="55"/>
        <end position="78"/>
    </location>
</feature>
<keyword evidence="4 5" id="KW-0472">Membrane</keyword>
<dbReference type="InterPro" id="IPR016833">
    <property type="entry name" value="Put_Na-Bile_cotransptr"/>
</dbReference>
<evidence type="ECO:0000313" key="7">
    <source>
        <dbReference type="Proteomes" id="UP000075578"/>
    </source>
</evidence>
<keyword evidence="2 5" id="KW-0812">Transmembrane</keyword>
<comment type="subcellular location">
    <subcellularLocation>
        <location evidence="1">Membrane</location>
        <topology evidence="1">Multi-pass membrane protein</topology>
    </subcellularLocation>
</comment>
<proteinExistence type="predicted"/>